<evidence type="ECO:0000313" key="2">
    <source>
        <dbReference type="EMBL" id="GBN97146.1"/>
    </source>
</evidence>
<dbReference type="AlphaFoldDB" id="A0A4Y2TCI8"/>
<name>A0A4Y2TCI8_ARAVE</name>
<evidence type="ECO:0000313" key="3">
    <source>
        <dbReference type="Proteomes" id="UP000499080"/>
    </source>
</evidence>
<feature type="region of interest" description="Disordered" evidence="1">
    <location>
        <begin position="10"/>
        <end position="48"/>
    </location>
</feature>
<feature type="region of interest" description="Disordered" evidence="1">
    <location>
        <begin position="64"/>
        <end position="96"/>
    </location>
</feature>
<reference evidence="2 3" key="1">
    <citation type="journal article" date="2019" name="Sci. Rep.">
        <title>Orb-weaving spider Araneus ventricosus genome elucidates the spidroin gene catalogue.</title>
        <authorList>
            <person name="Kono N."/>
            <person name="Nakamura H."/>
            <person name="Ohtoshi R."/>
            <person name="Moran D.A.P."/>
            <person name="Shinohara A."/>
            <person name="Yoshida Y."/>
            <person name="Fujiwara M."/>
            <person name="Mori M."/>
            <person name="Tomita M."/>
            <person name="Arakawa K."/>
        </authorList>
    </citation>
    <scope>NUCLEOTIDE SEQUENCE [LARGE SCALE GENOMIC DNA]</scope>
</reference>
<accession>A0A4Y2TCI8</accession>
<protein>
    <submittedName>
        <fullName evidence="2">Uncharacterized protein</fullName>
    </submittedName>
</protein>
<organism evidence="2 3">
    <name type="scientific">Araneus ventricosus</name>
    <name type="common">Orbweaver spider</name>
    <name type="synonym">Epeira ventricosa</name>
    <dbReference type="NCBI Taxonomy" id="182803"/>
    <lineage>
        <taxon>Eukaryota</taxon>
        <taxon>Metazoa</taxon>
        <taxon>Ecdysozoa</taxon>
        <taxon>Arthropoda</taxon>
        <taxon>Chelicerata</taxon>
        <taxon>Arachnida</taxon>
        <taxon>Araneae</taxon>
        <taxon>Araneomorphae</taxon>
        <taxon>Entelegynae</taxon>
        <taxon>Araneoidea</taxon>
        <taxon>Araneidae</taxon>
        <taxon>Araneus</taxon>
    </lineage>
</organism>
<keyword evidence="3" id="KW-1185">Reference proteome</keyword>
<gene>
    <name evidence="2" type="ORF">AVEN_162874_1</name>
</gene>
<comment type="caution">
    <text evidence="2">The sequence shown here is derived from an EMBL/GenBank/DDBJ whole genome shotgun (WGS) entry which is preliminary data.</text>
</comment>
<feature type="compositionally biased region" description="Basic and acidic residues" evidence="1">
    <location>
        <begin position="64"/>
        <end position="81"/>
    </location>
</feature>
<dbReference type="EMBL" id="BGPR01026996">
    <property type="protein sequence ID" value="GBN97146.1"/>
    <property type="molecule type" value="Genomic_DNA"/>
</dbReference>
<proteinExistence type="predicted"/>
<dbReference type="Proteomes" id="UP000499080">
    <property type="component" value="Unassembled WGS sequence"/>
</dbReference>
<feature type="compositionally biased region" description="Basic residues" evidence="1">
    <location>
        <begin position="11"/>
        <end position="22"/>
    </location>
</feature>
<evidence type="ECO:0000256" key="1">
    <source>
        <dbReference type="SAM" id="MobiDB-lite"/>
    </source>
</evidence>
<sequence>MNYILSFFRFPGRKSPKKRKPQKKVEKLSDQSTSNAESEPADKGNETNWTSIDAYIRRFFGFAERKSAQQRKREENDEVTDRSTSNAEGKQGGKKK</sequence>